<sequence>MSCLRAMSVLTILAYCCTVMTFASKIKTRHSVHLNNLTVPSQAASNVSKLQNFSSSLMHEKSAIGLDFHPTKRKLQPQNLAADNFFERFNEPIEIIDDYGRDDGVSSRQEIFQPKVVKEVRIPEPYPFDPLPLNWASRIEPLSEYLRPRHVHHFRGFPVPVRVLKYERIPEPYYVPYKSSPDYTVLHVNVADPVNPCLNGGLSLFSRFGYHCLCSKDYHGRFCDAKLYCSSSPCQNGGLCEEIENNYQCQCKTGYLGYNCEEKNACRPNPCMNDGQCVETSDGYRCYCKHGFIGKDCEDLDYCDPNPCQHGGVCEQRHEFHECVCREAYKGKLCELKRVCFSNPCKNGGECVEDNSRYPCICPKGYSPPHCKVHVCGSNPCHNGGRCVPKKEGTVWTYRCKCSLLYKGHRCEHWDIGYLHYYCKCPPQYSGQKCEDNLCLKCDGNASCIYGKCICNEGFIGDGIACTVIDNPCSPNPCLNNGTCTKGPDESFDCACITGFYPPLCKKDICKPNPCKNNGICVNRGAGFHCICPAEFLPPDCENKTVDPCVPNPCKHMGKCEPSNDKKSYICHCIGRFKPPLCTCDCPRGDLHNIPPILPQRCTENGDCFCPDSTDGSKYGPTDRGCELFRNDPCRSSPCQNGGRCLPRQDNLSFFCQCPEQCSGNLCQDCDHDKICTPEYCKNGGTCIAVGTKPYCKCTLGYQPPKCVNKSTRELHNICHPNPCQNGGSCIRVGLNKRKCTCLEQYSGINCERDKCMECDVHANCVSGRCKCRRGYKGSGLRGDCKEAFTALVCQTCPLNAVCVDGECACINGFSMVNNICKLTAGN</sequence>
<feature type="domain" description="EGF-like" evidence="8">
    <location>
        <begin position="469"/>
        <end position="503"/>
    </location>
</feature>
<feature type="disulfide bond" evidence="6">
    <location>
        <begin position="742"/>
        <end position="751"/>
    </location>
</feature>
<keyword evidence="2 7" id="KW-0732">Signal</keyword>
<feature type="disulfide bond" evidence="6">
    <location>
        <begin position="325"/>
        <end position="334"/>
    </location>
</feature>
<keyword evidence="5" id="KW-0325">Glycoprotein</keyword>
<comment type="caution">
    <text evidence="6">Lacks conserved residue(s) required for the propagation of feature annotation.</text>
</comment>
<feature type="disulfide bond" evidence="6">
    <location>
        <begin position="658"/>
        <end position="667"/>
    </location>
</feature>
<evidence type="ECO:0000256" key="4">
    <source>
        <dbReference type="ARBA" id="ARBA00023157"/>
    </source>
</evidence>
<dbReference type="PROSITE" id="PS01186">
    <property type="entry name" value="EGF_2"/>
    <property type="match status" value="3"/>
</dbReference>
<feature type="domain" description="EGF-like" evidence="8">
    <location>
        <begin position="372"/>
        <end position="412"/>
    </location>
</feature>
<protein>
    <submittedName>
        <fullName evidence="9">Fibropellin-1</fullName>
    </submittedName>
</protein>
<dbReference type="PANTHER" id="PTHR24049">
    <property type="entry name" value="CRUMBS FAMILY MEMBER"/>
    <property type="match status" value="1"/>
</dbReference>
<dbReference type="SUPFAM" id="SSF57196">
    <property type="entry name" value="EGF/Laminin"/>
    <property type="match status" value="10"/>
</dbReference>
<evidence type="ECO:0000313" key="9">
    <source>
        <dbReference type="EMBL" id="KAK2553418.1"/>
    </source>
</evidence>
<evidence type="ECO:0000259" key="8">
    <source>
        <dbReference type="PROSITE" id="PS50026"/>
    </source>
</evidence>
<organism evidence="9 10">
    <name type="scientific">Acropora cervicornis</name>
    <name type="common">Staghorn coral</name>
    <dbReference type="NCBI Taxonomy" id="6130"/>
    <lineage>
        <taxon>Eukaryota</taxon>
        <taxon>Metazoa</taxon>
        <taxon>Cnidaria</taxon>
        <taxon>Anthozoa</taxon>
        <taxon>Hexacorallia</taxon>
        <taxon>Scleractinia</taxon>
        <taxon>Astrocoeniina</taxon>
        <taxon>Acroporidae</taxon>
        <taxon>Acropora</taxon>
    </lineage>
</organism>
<feature type="domain" description="EGF-like" evidence="8">
    <location>
        <begin position="262"/>
        <end position="298"/>
    </location>
</feature>
<feature type="domain" description="EGF-like" evidence="8">
    <location>
        <begin position="545"/>
        <end position="583"/>
    </location>
</feature>
<feature type="domain" description="EGF-like" evidence="8">
    <location>
        <begin position="225"/>
        <end position="261"/>
    </location>
</feature>
<dbReference type="PROSITE" id="PS00010">
    <property type="entry name" value="ASX_HYDROXYL"/>
    <property type="match status" value="1"/>
</dbReference>
<name>A0AAD9Q2A4_ACRCE</name>
<feature type="chain" id="PRO_5041957720" evidence="7">
    <location>
        <begin position="24"/>
        <end position="827"/>
    </location>
</feature>
<feature type="domain" description="EGF-like" evidence="8">
    <location>
        <begin position="299"/>
        <end position="335"/>
    </location>
</feature>
<reference evidence="9" key="1">
    <citation type="journal article" date="2023" name="G3 (Bethesda)">
        <title>Whole genome assembly and annotation of the endangered Caribbean coral Acropora cervicornis.</title>
        <authorList>
            <person name="Selwyn J.D."/>
            <person name="Vollmer S.V."/>
        </authorList>
    </citation>
    <scope>NUCLEOTIDE SEQUENCE</scope>
    <source>
        <strain evidence="9">K2</strain>
    </source>
</reference>
<dbReference type="InterPro" id="IPR001881">
    <property type="entry name" value="EGF-like_Ca-bd_dom"/>
</dbReference>
<gene>
    <name evidence="9" type="ORF">P5673_025166</name>
</gene>
<feature type="domain" description="EGF-like" evidence="8">
    <location>
        <begin position="672"/>
        <end position="708"/>
    </location>
</feature>
<accession>A0AAD9Q2A4</accession>
<feature type="disulfide bond" evidence="6">
    <location>
        <begin position="573"/>
        <end position="582"/>
    </location>
</feature>
<feature type="domain" description="EGF-like" evidence="8">
    <location>
        <begin position="336"/>
        <end position="370"/>
    </location>
</feature>
<dbReference type="Pfam" id="PF00008">
    <property type="entry name" value="EGF"/>
    <property type="match status" value="7"/>
</dbReference>
<feature type="disulfide bond" evidence="6">
    <location>
        <begin position="214"/>
        <end position="223"/>
    </location>
</feature>
<keyword evidence="3" id="KW-0677">Repeat</keyword>
<feature type="domain" description="EGF-like" evidence="8">
    <location>
        <begin position="715"/>
        <end position="752"/>
    </location>
</feature>
<evidence type="ECO:0000313" key="10">
    <source>
        <dbReference type="Proteomes" id="UP001249851"/>
    </source>
</evidence>
<evidence type="ECO:0000256" key="7">
    <source>
        <dbReference type="SAM" id="SignalP"/>
    </source>
</evidence>
<evidence type="ECO:0000256" key="2">
    <source>
        <dbReference type="ARBA" id="ARBA00022729"/>
    </source>
</evidence>
<feature type="disulfide bond" evidence="6">
    <location>
        <begin position="639"/>
        <end position="656"/>
    </location>
</feature>
<evidence type="ECO:0000256" key="5">
    <source>
        <dbReference type="ARBA" id="ARBA00023180"/>
    </source>
</evidence>
<feature type="signal peptide" evidence="7">
    <location>
        <begin position="1"/>
        <end position="23"/>
    </location>
</feature>
<dbReference type="FunFam" id="2.10.25.10:FF:000066">
    <property type="entry name" value="FAT atypical cadherin 4"/>
    <property type="match status" value="2"/>
</dbReference>
<feature type="domain" description="EGF-like" evidence="8">
    <location>
        <begin position="630"/>
        <end position="668"/>
    </location>
</feature>
<keyword evidence="10" id="KW-1185">Reference proteome</keyword>
<comment type="caution">
    <text evidence="9">The sequence shown here is derived from an EMBL/GenBank/DDBJ whole genome shotgun (WGS) entry which is preliminary data.</text>
</comment>
<dbReference type="PANTHER" id="PTHR24049:SF22">
    <property type="entry name" value="DROSOPHILA CRUMBS HOMOLOG"/>
    <property type="match status" value="1"/>
</dbReference>
<dbReference type="Gene3D" id="2.10.25.10">
    <property type="entry name" value="Laminin"/>
    <property type="match status" value="10"/>
</dbReference>
<feature type="disulfide bond" evidence="6">
    <location>
        <begin position="554"/>
        <end position="571"/>
    </location>
</feature>
<feature type="disulfide bond" evidence="6">
    <location>
        <begin position="698"/>
        <end position="707"/>
    </location>
</feature>
<dbReference type="PROSITE" id="PS50026">
    <property type="entry name" value="EGF_3"/>
    <property type="match status" value="12"/>
</dbReference>
<dbReference type="InterPro" id="IPR000742">
    <property type="entry name" value="EGF"/>
</dbReference>
<dbReference type="SMART" id="SM00181">
    <property type="entry name" value="EGF"/>
    <property type="match status" value="15"/>
</dbReference>
<evidence type="ECO:0000256" key="6">
    <source>
        <dbReference type="PROSITE-ProRule" id="PRU00076"/>
    </source>
</evidence>
<dbReference type="GO" id="GO:0005509">
    <property type="term" value="F:calcium ion binding"/>
    <property type="evidence" value="ECO:0007669"/>
    <property type="project" value="InterPro"/>
</dbReference>
<feature type="disulfide bond" evidence="6">
    <location>
        <begin position="288"/>
        <end position="297"/>
    </location>
</feature>
<feature type="disulfide bond" evidence="6">
    <location>
        <begin position="251"/>
        <end position="260"/>
    </location>
</feature>
<proteinExistence type="predicted"/>
<reference evidence="9" key="2">
    <citation type="journal article" date="2023" name="Science">
        <title>Genomic signatures of disease resistance in endangered staghorn corals.</title>
        <authorList>
            <person name="Vollmer S.V."/>
            <person name="Selwyn J.D."/>
            <person name="Despard B.A."/>
            <person name="Roesel C.L."/>
        </authorList>
    </citation>
    <scope>NUCLEOTIDE SEQUENCE</scope>
    <source>
        <strain evidence="9">K2</strain>
    </source>
</reference>
<dbReference type="CDD" id="cd00054">
    <property type="entry name" value="EGF_CA"/>
    <property type="match status" value="3"/>
</dbReference>
<dbReference type="SMART" id="SM00179">
    <property type="entry name" value="EGF_CA"/>
    <property type="match status" value="9"/>
</dbReference>
<dbReference type="FunFam" id="2.10.25.10:FF:000255">
    <property type="entry name" value="Sushi, nidogen and EGF-like domains 1"/>
    <property type="match status" value="2"/>
</dbReference>
<evidence type="ECO:0000256" key="1">
    <source>
        <dbReference type="ARBA" id="ARBA00022536"/>
    </source>
</evidence>
<dbReference type="EMBL" id="JARQWQ010000077">
    <property type="protein sequence ID" value="KAK2553418.1"/>
    <property type="molecule type" value="Genomic_DNA"/>
</dbReference>
<feature type="disulfide bond" evidence="6">
    <location>
        <begin position="532"/>
        <end position="541"/>
    </location>
</feature>
<dbReference type="AlphaFoldDB" id="A0AAD9Q2A4"/>
<feature type="disulfide bond" evidence="6">
    <location>
        <begin position="402"/>
        <end position="411"/>
    </location>
</feature>
<feature type="domain" description="EGF-like" evidence="8">
    <location>
        <begin position="506"/>
        <end position="542"/>
    </location>
</feature>
<keyword evidence="4 6" id="KW-1015">Disulfide bond</keyword>
<dbReference type="InterPro" id="IPR000152">
    <property type="entry name" value="EGF-type_Asp/Asn_hydroxyl_site"/>
</dbReference>
<dbReference type="Proteomes" id="UP001249851">
    <property type="component" value="Unassembled WGS sequence"/>
</dbReference>
<keyword evidence="1 6" id="KW-0245">EGF-like domain</keyword>
<dbReference type="InterPro" id="IPR051022">
    <property type="entry name" value="Notch_Cell-Fate_Det"/>
</dbReference>
<feature type="domain" description="EGF-like" evidence="8">
    <location>
        <begin position="187"/>
        <end position="224"/>
    </location>
</feature>
<evidence type="ECO:0000256" key="3">
    <source>
        <dbReference type="ARBA" id="ARBA00022737"/>
    </source>
</evidence>
<dbReference type="PROSITE" id="PS00022">
    <property type="entry name" value="EGF_1"/>
    <property type="match status" value="7"/>
</dbReference>